<dbReference type="SUPFAM" id="SSF54523">
    <property type="entry name" value="Pili subunits"/>
    <property type="match status" value="1"/>
</dbReference>
<dbReference type="AlphaFoldDB" id="A0A0G8AZ23"/>
<organism evidence="8 9">
    <name type="scientific">Candidatus Synechococcus spongiarum 15L</name>
    <dbReference type="NCBI Taxonomy" id="1608419"/>
    <lineage>
        <taxon>Bacteria</taxon>
        <taxon>Bacillati</taxon>
        <taxon>Cyanobacteriota</taxon>
        <taxon>Cyanophyceae</taxon>
        <taxon>Synechococcales</taxon>
        <taxon>Synechococcaceae</taxon>
        <taxon>Synechococcus</taxon>
    </lineage>
</organism>
<evidence type="ECO:0000256" key="6">
    <source>
        <dbReference type="SAM" id="MobiDB-lite"/>
    </source>
</evidence>
<dbReference type="PROSITE" id="PS00409">
    <property type="entry name" value="PROKAR_NTER_METHYL"/>
    <property type="match status" value="1"/>
</dbReference>
<accession>A0A0G8AZ23</accession>
<keyword evidence="2" id="KW-0488">Methylation</keyword>
<keyword evidence="5 7" id="KW-0472">Membrane</keyword>
<evidence type="ECO:0000256" key="3">
    <source>
        <dbReference type="ARBA" id="ARBA00022692"/>
    </source>
</evidence>
<reference evidence="8 9" key="2">
    <citation type="submission" date="2015-05" db="EMBL/GenBank/DDBJ databases">
        <title>Lifestyle Evolution in Cyanobacterial Symbionts of Sponges.</title>
        <authorList>
            <person name="Burgsdorf I."/>
            <person name="Slaby B.M."/>
            <person name="Handley K.M."/>
            <person name="Haber M."/>
            <person name="Blom J."/>
            <person name="Marshall C.W."/>
            <person name="Gilbert J.A."/>
            <person name="Hentschel U."/>
            <person name="Steindler L."/>
        </authorList>
    </citation>
    <scope>NUCLEOTIDE SEQUENCE [LARGE SCALE GENOMIC DNA]</scope>
    <source>
        <strain evidence="8">15L</strain>
    </source>
</reference>
<evidence type="ECO:0000256" key="5">
    <source>
        <dbReference type="ARBA" id="ARBA00023136"/>
    </source>
</evidence>
<dbReference type="PANTHER" id="PTHR30093">
    <property type="entry name" value="GENERAL SECRETION PATHWAY PROTEIN G"/>
    <property type="match status" value="1"/>
</dbReference>
<dbReference type="Gene3D" id="3.30.700.10">
    <property type="entry name" value="Glycoprotein, Type 4 Pilin"/>
    <property type="match status" value="1"/>
</dbReference>
<evidence type="ECO:0000256" key="4">
    <source>
        <dbReference type="ARBA" id="ARBA00022989"/>
    </source>
</evidence>
<comment type="caution">
    <text evidence="8">The sequence shown here is derived from an EMBL/GenBank/DDBJ whole genome shotgun (WGS) entry which is preliminary data.</text>
</comment>
<evidence type="ECO:0008006" key="10">
    <source>
        <dbReference type="Google" id="ProtNLM"/>
    </source>
</evidence>
<evidence type="ECO:0000313" key="9">
    <source>
        <dbReference type="Proteomes" id="UP000035037"/>
    </source>
</evidence>
<gene>
    <name evidence="8" type="ORF">TQ37_00830</name>
</gene>
<protein>
    <recommendedName>
        <fullName evidence="10">Prepilin-type N-terminal cleavage/methylation domain-containing protein</fullName>
    </recommendedName>
</protein>
<feature type="transmembrane region" description="Helical" evidence="7">
    <location>
        <begin position="56"/>
        <end position="79"/>
    </location>
</feature>
<dbReference type="InterPro" id="IPR045584">
    <property type="entry name" value="Pilin-like"/>
</dbReference>
<sequence length="184" mass="20300">MVDRSQSLKLTLSLLRPAKAGWWTPNVNPPNPLPGHDPGSSRPRLLPRSRQQRQPLAAGFTLVELLIVVVIIGVLSGVATPAFLGQRNRASINAANMQARGLMSYCLAHFIDRGEMPNARDKEYKRLAKAPKSNIIQWTNESTEDRCKIRITSEKLKLSPPGIFSVQLSGDATTIKATPARIKR</sequence>
<feature type="region of interest" description="Disordered" evidence="6">
    <location>
        <begin position="25"/>
        <end position="50"/>
    </location>
</feature>
<dbReference type="GO" id="GO:0016020">
    <property type="term" value="C:membrane"/>
    <property type="evidence" value="ECO:0007669"/>
    <property type="project" value="UniProtKB-SubCell"/>
</dbReference>
<reference evidence="8 9" key="1">
    <citation type="submission" date="2015-02" db="EMBL/GenBank/DDBJ databases">
        <authorList>
            <person name="Slaby B."/>
            <person name="Hentschel U."/>
        </authorList>
    </citation>
    <scope>NUCLEOTIDE SEQUENCE [LARGE SCALE GENOMIC DNA]</scope>
    <source>
        <strain evidence="8">15L</strain>
    </source>
</reference>
<evidence type="ECO:0000256" key="1">
    <source>
        <dbReference type="ARBA" id="ARBA00004167"/>
    </source>
</evidence>
<evidence type="ECO:0000313" key="8">
    <source>
        <dbReference type="EMBL" id="KKZ14540.1"/>
    </source>
</evidence>
<evidence type="ECO:0000256" key="7">
    <source>
        <dbReference type="SAM" id="Phobius"/>
    </source>
</evidence>
<keyword evidence="3 7" id="KW-0812">Transmembrane</keyword>
<keyword evidence="4 7" id="KW-1133">Transmembrane helix</keyword>
<dbReference type="Pfam" id="PF07963">
    <property type="entry name" value="N_methyl"/>
    <property type="match status" value="1"/>
</dbReference>
<dbReference type="PATRIC" id="fig|1608419.3.peg.646"/>
<dbReference type="PANTHER" id="PTHR30093:SF44">
    <property type="entry name" value="TYPE II SECRETION SYSTEM CORE PROTEIN G"/>
    <property type="match status" value="1"/>
</dbReference>
<dbReference type="EMBL" id="JYFQ01000015">
    <property type="protein sequence ID" value="KKZ14540.1"/>
    <property type="molecule type" value="Genomic_DNA"/>
</dbReference>
<dbReference type="InterPro" id="IPR012902">
    <property type="entry name" value="N_methyl_site"/>
</dbReference>
<comment type="subcellular location">
    <subcellularLocation>
        <location evidence="1">Membrane</location>
        <topology evidence="1">Single-pass membrane protein</topology>
    </subcellularLocation>
</comment>
<dbReference type="NCBIfam" id="TIGR02532">
    <property type="entry name" value="IV_pilin_GFxxxE"/>
    <property type="match status" value="1"/>
</dbReference>
<proteinExistence type="predicted"/>
<name>A0A0G8AZ23_9SYNE</name>
<evidence type="ECO:0000256" key="2">
    <source>
        <dbReference type="ARBA" id="ARBA00022481"/>
    </source>
</evidence>
<dbReference type="Proteomes" id="UP000035037">
    <property type="component" value="Unassembled WGS sequence"/>
</dbReference>